<gene>
    <name evidence="2" type="ORF">A2968_01075</name>
</gene>
<dbReference type="Pfam" id="PF13470">
    <property type="entry name" value="PIN_3"/>
    <property type="match status" value="1"/>
</dbReference>
<dbReference type="Gene3D" id="3.40.50.1010">
    <property type="entry name" value="5'-nuclease"/>
    <property type="match status" value="1"/>
</dbReference>
<dbReference type="PANTHER" id="PTHR34610:SF4">
    <property type="entry name" value="SLL8027 PROTEIN"/>
    <property type="match status" value="1"/>
</dbReference>
<dbReference type="InterPro" id="IPR029060">
    <property type="entry name" value="PIN-like_dom_sf"/>
</dbReference>
<dbReference type="Proteomes" id="UP000176228">
    <property type="component" value="Unassembled WGS sequence"/>
</dbReference>
<dbReference type="EMBL" id="MFJU01000039">
    <property type="protein sequence ID" value="OGG33523.1"/>
    <property type="molecule type" value="Genomic_DNA"/>
</dbReference>
<evidence type="ECO:0000313" key="3">
    <source>
        <dbReference type="Proteomes" id="UP000176228"/>
    </source>
</evidence>
<dbReference type="NCBIfam" id="TIGR00305">
    <property type="entry name" value="putative toxin-antitoxin system toxin component, PIN family"/>
    <property type="match status" value="1"/>
</dbReference>
<dbReference type="SMART" id="SM00670">
    <property type="entry name" value="PINc"/>
    <property type="match status" value="1"/>
</dbReference>
<dbReference type="InterPro" id="IPR002716">
    <property type="entry name" value="PIN_dom"/>
</dbReference>
<proteinExistence type="predicted"/>
<comment type="caution">
    <text evidence="2">The sequence shown here is derived from an EMBL/GenBank/DDBJ whole genome shotgun (WGS) entry which is preliminary data.</text>
</comment>
<protein>
    <submittedName>
        <fullName evidence="2">Putative toxin-antitoxin system toxin component, PIN family</fullName>
    </submittedName>
</protein>
<name>A0A1F6B9Q4_9BACT</name>
<dbReference type="SUPFAM" id="SSF88723">
    <property type="entry name" value="PIN domain-like"/>
    <property type="match status" value="1"/>
</dbReference>
<dbReference type="PANTHER" id="PTHR34610">
    <property type="entry name" value="SSL7007 PROTEIN"/>
    <property type="match status" value="1"/>
</dbReference>
<accession>A0A1F6B9Q4</accession>
<reference evidence="2 3" key="1">
    <citation type="journal article" date="2016" name="Nat. Commun.">
        <title>Thousands of microbial genomes shed light on interconnected biogeochemical processes in an aquifer system.</title>
        <authorList>
            <person name="Anantharaman K."/>
            <person name="Brown C.T."/>
            <person name="Hug L.A."/>
            <person name="Sharon I."/>
            <person name="Castelle C.J."/>
            <person name="Probst A.J."/>
            <person name="Thomas B.C."/>
            <person name="Singh A."/>
            <person name="Wilkins M.J."/>
            <person name="Karaoz U."/>
            <person name="Brodie E.L."/>
            <person name="Williams K.H."/>
            <person name="Hubbard S.S."/>
            <person name="Banfield J.F."/>
        </authorList>
    </citation>
    <scope>NUCLEOTIDE SEQUENCE [LARGE SCALE GENOMIC DNA]</scope>
</reference>
<sequence length="146" mass="16394">MRVLFDTNIFISYLLKSDKDKIITTIIEAGFESKYKLLLPHNVINELNQKLTGKKYLSSRISKADAQELLEVLTKVADVIPEITELIPKVTRDKKDDFLLACAVVGEADYLVSGDKDLQVIKNVQGVKIVSPIEFSEILKELESAL</sequence>
<dbReference type="STRING" id="1798391.A2968_01075"/>
<dbReference type="InterPro" id="IPR002850">
    <property type="entry name" value="PIN_toxin-like"/>
</dbReference>
<evidence type="ECO:0000313" key="2">
    <source>
        <dbReference type="EMBL" id="OGG33523.1"/>
    </source>
</evidence>
<feature type="domain" description="PIN" evidence="1">
    <location>
        <begin position="1"/>
        <end position="120"/>
    </location>
</feature>
<evidence type="ECO:0000259" key="1">
    <source>
        <dbReference type="SMART" id="SM00670"/>
    </source>
</evidence>
<dbReference type="AlphaFoldDB" id="A0A1F6B9Q4"/>
<organism evidence="2 3">
    <name type="scientific">Candidatus Gottesmanbacteria bacterium RIFCSPLOWO2_01_FULL_42_22</name>
    <dbReference type="NCBI Taxonomy" id="1798391"/>
    <lineage>
        <taxon>Bacteria</taxon>
        <taxon>Candidatus Gottesmaniibacteriota</taxon>
    </lineage>
</organism>